<dbReference type="EMBL" id="DXHS01000110">
    <property type="protein sequence ID" value="HIW02998.1"/>
    <property type="molecule type" value="Genomic_DNA"/>
</dbReference>
<reference evidence="2" key="2">
    <citation type="submission" date="2021-04" db="EMBL/GenBank/DDBJ databases">
        <authorList>
            <person name="Gilroy R."/>
        </authorList>
    </citation>
    <scope>NUCLEOTIDE SEQUENCE</scope>
    <source>
        <strain evidence="2">12435</strain>
    </source>
</reference>
<feature type="signal peptide" evidence="1">
    <location>
        <begin position="1"/>
        <end position="24"/>
    </location>
</feature>
<proteinExistence type="predicted"/>
<evidence type="ECO:0000313" key="2">
    <source>
        <dbReference type="EMBL" id="HIW02998.1"/>
    </source>
</evidence>
<gene>
    <name evidence="2" type="ORF">H9892_06630</name>
</gene>
<sequence>MNKTKRAAFVIAAIVLCAAAVLSAAVFTACGAKGYFVEPEKAVYLTRAGKLTALDGYTVRSGSGRTRIVVKEGTGTEEDEYGLYDFVAGKFVVSPSSDEITNNGGVFIRSAEGTDGTVTYEAYTATQRIGGSDEMPDVVSVSRTHTRADIGNDTYFVDRETGAFEKTKNPLAKYIATGAEYETDKYLIAESSDSNVYDYYDADTFEYIRTTDAACGMPLECDDLKTFVLSNGDIAAQATVEVPADSENIDKYEYGAAYDIVTHIIDAGSGKHKNKDVSFVIINVRNSASSSSFDKLWDCDNIASVTLIDEDTLSPGSKTLVALGNGLGVDYDFSEFAGVNVPDSSVIYYLGGDKIVIGYDLYDGSGKLLASDIEPLGDGYFGKAFGNTIKVYDSDLEEVYSRDVAENGIPDFCVFGDRLVVVEKSSSGTCNVRVVGGSSMSVDTFGGTYMNAYGVFTATGSDGKYMLCSIGEGGGINTLVTSDDAISINGSYTDENGEFAGLIVTSGTAIYAVTEV</sequence>
<comment type="caution">
    <text evidence="2">The sequence shown here is derived from an EMBL/GenBank/DDBJ whole genome shotgun (WGS) entry which is preliminary data.</text>
</comment>
<protein>
    <submittedName>
        <fullName evidence="2">Uncharacterized protein</fullName>
    </submittedName>
</protein>
<organism evidence="2 3">
    <name type="scientific">Candidatus Protoclostridium stercorigallinarum</name>
    <dbReference type="NCBI Taxonomy" id="2838741"/>
    <lineage>
        <taxon>Bacteria</taxon>
        <taxon>Bacillati</taxon>
        <taxon>Bacillota</taxon>
        <taxon>Clostridia</taxon>
        <taxon>Candidatus Protoclostridium</taxon>
    </lineage>
</organism>
<name>A0A9D1Q2J5_9FIRM</name>
<evidence type="ECO:0000313" key="3">
    <source>
        <dbReference type="Proteomes" id="UP000823990"/>
    </source>
</evidence>
<feature type="chain" id="PRO_5038538405" evidence="1">
    <location>
        <begin position="25"/>
        <end position="516"/>
    </location>
</feature>
<reference evidence="2" key="1">
    <citation type="journal article" date="2021" name="PeerJ">
        <title>Extensive microbial diversity within the chicken gut microbiome revealed by metagenomics and culture.</title>
        <authorList>
            <person name="Gilroy R."/>
            <person name="Ravi A."/>
            <person name="Getino M."/>
            <person name="Pursley I."/>
            <person name="Horton D.L."/>
            <person name="Alikhan N.F."/>
            <person name="Baker D."/>
            <person name="Gharbi K."/>
            <person name="Hall N."/>
            <person name="Watson M."/>
            <person name="Adriaenssens E.M."/>
            <person name="Foster-Nyarko E."/>
            <person name="Jarju S."/>
            <person name="Secka A."/>
            <person name="Antonio M."/>
            <person name="Oren A."/>
            <person name="Chaudhuri R.R."/>
            <person name="La Ragione R."/>
            <person name="Hildebrand F."/>
            <person name="Pallen M.J."/>
        </authorList>
    </citation>
    <scope>NUCLEOTIDE SEQUENCE</scope>
    <source>
        <strain evidence="2">12435</strain>
    </source>
</reference>
<keyword evidence="1" id="KW-0732">Signal</keyword>
<dbReference type="Proteomes" id="UP000823990">
    <property type="component" value="Unassembled WGS sequence"/>
</dbReference>
<evidence type="ECO:0000256" key="1">
    <source>
        <dbReference type="SAM" id="SignalP"/>
    </source>
</evidence>
<dbReference type="PROSITE" id="PS51257">
    <property type="entry name" value="PROKAR_LIPOPROTEIN"/>
    <property type="match status" value="1"/>
</dbReference>
<dbReference type="AlphaFoldDB" id="A0A9D1Q2J5"/>
<accession>A0A9D1Q2J5</accession>